<dbReference type="OrthoDB" id="449358at2759"/>
<sequence length="239" mass="25316">MRHRAASWPPLPPGMGGYSAPSTTYDVPGSNDRTVMTYAAPLQSAELTPASTFATTFSSTTNEVPFMKYAAPMDPLHSYGSPVSSFQPPATPEPISTGAFLATHPELATLDGTARALSTPEPLAGYSTPLATTPARCSETPTTLVGATPLMGTAPVTPRQSPAPTPWSPVRSVRQVPMPSKVVKDTKNAMATQHHAMVMASKEQGQPEFLTSRTREVDGAAQDTQEHKQQLVNGEVSKL</sequence>
<proteinExistence type="predicted"/>
<dbReference type="EMBL" id="CAMXCT010005735">
    <property type="protein sequence ID" value="CAI4013155.1"/>
    <property type="molecule type" value="Genomic_DNA"/>
</dbReference>
<evidence type="ECO:0000256" key="1">
    <source>
        <dbReference type="SAM" id="MobiDB-lite"/>
    </source>
</evidence>
<feature type="region of interest" description="Disordered" evidence="1">
    <location>
        <begin position="153"/>
        <end position="172"/>
    </location>
</feature>
<accession>A0A9P1DP51</accession>
<reference evidence="2" key="1">
    <citation type="submission" date="2022-10" db="EMBL/GenBank/DDBJ databases">
        <authorList>
            <person name="Chen Y."/>
            <person name="Dougan E. K."/>
            <person name="Chan C."/>
            <person name="Rhodes N."/>
            <person name="Thang M."/>
        </authorList>
    </citation>
    <scope>NUCLEOTIDE SEQUENCE</scope>
</reference>
<dbReference type="Proteomes" id="UP001152797">
    <property type="component" value="Unassembled WGS sequence"/>
</dbReference>
<organism evidence="2">
    <name type="scientific">Cladocopium goreaui</name>
    <dbReference type="NCBI Taxonomy" id="2562237"/>
    <lineage>
        <taxon>Eukaryota</taxon>
        <taxon>Sar</taxon>
        <taxon>Alveolata</taxon>
        <taxon>Dinophyceae</taxon>
        <taxon>Suessiales</taxon>
        <taxon>Symbiodiniaceae</taxon>
        <taxon>Cladocopium</taxon>
    </lineage>
</organism>
<evidence type="ECO:0000313" key="4">
    <source>
        <dbReference type="Proteomes" id="UP001152797"/>
    </source>
</evidence>
<feature type="compositionally biased region" description="Basic and acidic residues" evidence="1">
    <location>
        <begin position="213"/>
        <end position="229"/>
    </location>
</feature>
<keyword evidence="4" id="KW-1185">Reference proteome</keyword>
<feature type="region of interest" description="Disordered" evidence="1">
    <location>
        <begin position="200"/>
        <end position="239"/>
    </location>
</feature>
<feature type="region of interest" description="Disordered" evidence="1">
    <location>
        <begin position="1"/>
        <end position="26"/>
    </location>
</feature>
<comment type="caution">
    <text evidence="2">The sequence shown here is derived from an EMBL/GenBank/DDBJ whole genome shotgun (WGS) entry which is preliminary data.</text>
</comment>
<dbReference type="EMBL" id="CAMXCT030005735">
    <property type="protein sequence ID" value="CAL4800467.1"/>
    <property type="molecule type" value="Genomic_DNA"/>
</dbReference>
<evidence type="ECO:0000313" key="2">
    <source>
        <dbReference type="EMBL" id="CAI4013155.1"/>
    </source>
</evidence>
<evidence type="ECO:0000313" key="3">
    <source>
        <dbReference type="EMBL" id="CAL4800467.1"/>
    </source>
</evidence>
<dbReference type="AlphaFoldDB" id="A0A9P1DP51"/>
<reference evidence="3 4" key="2">
    <citation type="submission" date="2024-05" db="EMBL/GenBank/DDBJ databases">
        <authorList>
            <person name="Chen Y."/>
            <person name="Shah S."/>
            <person name="Dougan E. K."/>
            <person name="Thang M."/>
            <person name="Chan C."/>
        </authorList>
    </citation>
    <scope>NUCLEOTIDE SEQUENCE [LARGE SCALE GENOMIC DNA]</scope>
</reference>
<protein>
    <submittedName>
        <fullName evidence="2">Uncharacterized protein</fullName>
    </submittedName>
</protein>
<gene>
    <name evidence="2" type="ORF">C1SCF055_LOCUS38151</name>
</gene>
<name>A0A9P1DP51_9DINO</name>
<dbReference type="EMBL" id="CAMXCT020005735">
    <property type="protein sequence ID" value="CAL1166530.1"/>
    <property type="molecule type" value="Genomic_DNA"/>
</dbReference>